<dbReference type="PANTHER" id="PTHR43585">
    <property type="entry name" value="FUMIPYRROLE BIOSYNTHESIS PROTEIN C"/>
    <property type="match status" value="1"/>
</dbReference>
<comment type="caution">
    <text evidence="7">The sequence shown here is derived from an EMBL/GenBank/DDBJ whole genome shotgun (WGS) entry which is preliminary data.</text>
</comment>
<evidence type="ECO:0000256" key="2">
    <source>
        <dbReference type="ARBA" id="ARBA00022741"/>
    </source>
</evidence>
<dbReference type="PANTHER" id="PTHR43585:SF2">
    <property type="entry name" value="ATP-GRASP ENZYME FSQD"/>
    <property type="match status" value="1"/>
</dbReference>
<evidence type="ECO:0000313" key="8">
    <source>
        <dbReference type="Proteomes" id="UP000263094"/>
    </source>
</evidence>
<dbReference type="RefSeq" id="WP_128555658.1">
    <property type="nucleotide sequence ID" value="NZ_QUAK01000056.1"/>
</dbReference>
<keyword evidence="1" id="KW-0436">Ligase</keyword>
<protein>
    <submittedName>
        <fullName evidence="7">ATP-grasp domain-containing protein</fullName>
    </submittedName>
</protein>
<dbReference type="InterPro" id="IPR040570">
    <property type="entry name" value="LAL_C2"/>
</dbReference>
<dbReference type="Proteomes" id="UP000263094">
    <property type="component" value="Unassembled WGS sequence"/>
</dbReference>
<dbReference type="Gene3D" id="3.30.1490.20">
    <property type="entry name" value="ATP-grasp fold, A domain"/>
    <property type="match status" value="1"/>
</dbReference>
<keyword evidence="3 4" id="KW-0067">ATP-binding</keyword>
<evidence type="ECO:0000256" key="5">
    <source>
        <dbReference type="SAM" id="MobiDB-lite"/>
    </source>
</evidence>
<feature type="region of interest" description="Disordered" evidence="5">
    <location>
        <begin position="440"/>
        <end position="465"/>
    </location>
</feature>
<dbReference type="SUPFAM" id="SSF56059">
    <property type="entry name" value="Glutathione synthetase ATP-binding domain-like"/>
    <property type="match status" value="1"/>
</dbReference>
<feature type="domain" description="ATP-grasp" evidence="6">
    <location>
        <begin position="142"/>
        <end position="331"/>
    </location>
</feature>
<dbReference type="EMBL" id="QUAK01000056">
    <property type="protein sequence ID" value="RFU86778.1"/>
    <property type="molecule type" value="Genomic_DNA"/>
</dbReference>
<reference evidence="7 8" key="1">
    <citation type="submission" date="2018-08" db="EMBL/GenBank/DDBJ databases">
        <title>Isolation, diversity and antifungal activity of Actinobacteria from wheat.</title>
        <authorList>
            <person name="Han C."/>
        </authorList>
    </citation>
    <scope>NUCLEOTIDE SEQUENCE [LARGE SCALE GENOMIC DNA]</scope>
    <source>
        <strain evidence="7 8">NEAU-YY421</strain>
    </source>
</reference>
<dbReference type="InterPro" id="IPR052032">
    <property type="entry name" value="ATP-dep_AA_Ligase"/>
</dbReference>
<dbReference type="PROSITE" id="PS50975">
    <property type="entry name" value="ATP_GRASP"/>
    <property type="match status" value="1"/>
</dbReference>
<dbReference type="Pfam" id="PF13535">
    <property type="entry name" value="ATP-grasp_4"/>
    <property type="match status" value="1"/>
</dbReference>
<dbReference type="Gene3D" id="3.30.470.20">
    <property type="entry name" value="ATP-grasp fold, B domain"/>
    <property type="match status" value="1"/>
</dbReference>
<evidence type="ECO:0000256" key="4">
    <source>
        <dbReference type="PROSITE-ProRule" id="PRU00409"/>
    </source>
</evidence>
<organism evidence="7 8">
    <name type="scientific">Streptomyces triticagri</name>
    <dbReference type="NCBI Taxonomy" id="2293568"/>
    <lineage>
        <taxon>Bacteria</taxon>
        <taxon>Bacillati</taxon>
        <taxon>Actinomycetota</taxon>
        <taxon>Actinomycetes</taxon>
        <taxon>Kitasatosporales</taxon>
        <taxon>Streptomycetaceae</taxon>
        <taxon>Streptomyces</taxon>
    </lineage>
</organism>
<dbReference type="InterPro" id="IPR011761">
    <property type="entry name" value="ATP-grasp"/>
</dbReference>
<evidence type="ECO:0000313" key="7">
    <source>
        <dbReference type="EMBL" id="RFU86778.1"/>
    </source>
</evidence>
<evidence type="ECO:0000256" key="1">
    <source>
        <dbReference type="ARBA" id="ARBA00022598"/>
    </source>
</evidence>
<keyword evidence="8" id="KW-1185">Reference proteome</keyword>
<dbReference type="GO" id="GO:0016874">
    <property type="term" value="F:ligase activity"/>
    <property type="evidence" value="ECO:0007669"/>
    <property type="project" value="UniProtKB-KW"/>
</dbReference>
<keyword evidence="2 4" id="KW-0547">Nucleotide-binding</keyword>
<dbReference type="InterPro" id="IPR013815">
    <property type="entry name" value="ATP_grasp_subdomain_1"/>
</dbReference>
<accession>A0A372M745</accession>
<dbReference type="Pfam" id="PF18603">
    <property type="entry name" value="LAL_C2"/>
    <property type="match status" value="1"/>
</dbReference>
<sequence length="465" mass="49682">MTSRTDRGRPRGKPAAFVLTGSFLAICRAPRYLSELAARGLQILVITGSGWREQAELGMKDPDHPASAIADIAFVDGSVDRDGSYTPGVVAAARAWAERYELVGAYAAGETMVEPTALVADAYALRSPGLRAGRVCRSKYLQRLYLAEFSPAVEVLVPGGRDESVSPAAGFPVVVKPATRHSSSGVATAADRDELAALLAGYPEHETILVEQKITGQEYSVESLVQDGEIVFAGVTRKETTEHHADTFVELAHTVTGPAEPGRDVLLSANRRVLERLGFQDGIAHAEWRLAADGRPYLMEIAARPPGDGITALYHLATGQPLEPEIIRIALGEPAGCPRPVRHARQVYLEHRPGVLESVTVDWPGIRAQWAGEGDLWPDVAPGAPHDPPTLRAVFVQKAPGTHAGPLRSSEDRVANFLVDAPTAAGLDALEERVRAAVTIRTTPDEVPGQPGRSGRSGRSEEGEA</sequence>
<dbReference type="GO" id="GO:0046872">
    <property type="term" value="F:metal ion binding"/>
    <property type="evidence" value="ECO:0007669"/>
    <property type="project" value="InterPro"/>
</dbReference>
<gene>
    <name evidence="7" type="ORF">DY218_10425</name>
</gene>
<dbReference type="AlphaFoldDB" id="A0A372M745"/>
<name>A0A372M745_9ACTN</name>
<evidence type="ECO:0000256" key="3">
    <source>
        <dbReference type="ARBA" id="ARBA00022840"/>
    </source>
</evidence>
<evidence type="ECO:0000259" key="6">
    <source>
        <dbReference type="PROSITE" id="PS50975"/>
    </source>
</evidence>
<dbReference type="OrthoDB" id="24041at2"/>
<proteinExistence type="predicted"/>
<dbReference type="GO" id="GO:0005524">
    <property type="term" value="F:ATP binding"/>
    <property type="evidence" value="ECO:0007669"/>
    <property type="project" value="UniProtKB-UniRule"/>
</dbReference>